<accession>A0A9P0FGZ0</accession>
<name>A0A9P0FGZ0_BRAAE</name>
<evidence type="ECO:0000313" key="2">
    <source>
        <dbReference type="Proteomes" id="UP001154078"/>
    </source>
</evidence>
<dbReference type="Proteomes" id="UP001154078">
    <property type="component" value="Chromosome 4"/>
</dbReference>
<dbReference type="OrthoDB" id="8806090at2759"/>
<dbReference type="PANTHER" id="PTHR31025">
    <property type="entry name" value="SI:CH211-196P9.1-RELATED"/>
    <property type="match status" value="1"/>
</dbReference>
<sequence length="481" mass="55270">MTKEILILLQPGDNWSPVACSSSNVSLSSSTITMTSDTDMNDVFSDTPGPSLEPLGHNLILPGPSNELLQEQFILPGPNKESLKQNFILLEVPANDNTDKIVSTSNISEYTWESFEIPWDKIPAYMLNSCENGSIDKTQRREIVHILVNDMRNIKEQIPNKAFKIVAKKLVERYPKVFLDTDEDGKVLGSGLSTLLSQLQDRNWYLNRSHKRTGEFLKPKIPAKMLKEINNRRAGCSLSKWMPAVEKDVTISKTLLNSMSIDDPRFYELLEETYPSQREFLTRSNPPTFAEIKSEWPVLLIKDAIFRHFKKLTEKPVLENDKKYLKIMEYGKLKKQQINDDEELVLKVLRVLATHFKEDLKSFFYQFQNVSPEDNTILEEIPILEPVLIEFDMSGQKIYNVAMEKNLISDKGYPSFTEAFYICFCLFFNFGVKFPRNVSTTLEMIQRYILNDHPDTGTKSKKVEASKRKVIALITKLKNSV</sequence>
<evidence type="ECO:0000313" key="1">
    <source>
        <dbReference type="EMBL" id="CAH0555858.1"/>
    </source>
</evidence>
<gene>
    <name evidence="1" type="ORF">MELIAE_LOCUS7120</name>
</gene>
<protein>
    <submittedName>
        <fullName evidence="1">Uncharacterized protein</fullName>
    </submittedName>
</protein>
<keyword evidence="2" id="KW-1185">Reference proteome</keyword>
<dbReference type="AlphaFoldDB" id="A0A9P0FGZ0"/>
<dbReference type="EMBL" id="OV121135">
    <property type="protein sequence ID" value="CAH0555858.1"/>
    <property type="molecule type" value="Genomic_DNA"/>
</dbReference>
<reference evidence="1" key="1">
    <citation type="submission" date="2021-12" db="EMBL/GenBank/DDBJ databases">
        <authorList>
            <person name="King R."/>
        </authorList>
    </citation>
    <scope>NUCLEOTIDE SEQUENCE</scope>
</reference>
<proteinExistence type="predicted"/>
<dbReference type="PANTHER" id="PTHR31025:SF22">
    <property type="entry name" value="IP13529P"/>
    <property type="match status" value="1"/>
</dbReference>
<organism evidence="1 2">
    <name type="scientific">Brassicogethes aeneus</name>
    <name type="common">Rape pollen beetle</name>
    <name type="synonym">Meligethes aeneus</name>
    <dbReference type="NCBI Taxonomy" id="1431903"/>
    <lineage>
        <taxon>Eukaryota</taxon>
        <taxon>Metazoa</taxon>
        <taxon>Ecdysozoa</taxon>
        <taxon>Arthropoda</taxon>
        <taxon>Hexapoda</taxon>
        <taxon>Insecta</taxon>
        <taxon>Pterygota</taxon>
        <taxon>Neoptera</taxon>
        <taxon>Endopterygota</taxon>
        <taxon>Coleoptera</taxon>
        <taxon>Polyphaga</taxon>
        <taxon>Cucujiformia</taxon>
        <taxon>Nitidulidae</taxon>
        <taxon>Meligethinae</taxon>
        <taxon>Brassicogethes</taxon>
    </lineage>
</organism>